<name>A0AB72VER2_CORGB</name>
<accession>A0AB72VER2</accession>
<organism evidence="1">
    <name type="scientific">Corynebacterium glutamicum (strain R)</name>
    <dbReference type="NCBI Taxonomy" id="340322"/>
    <lineage>
        <taxon>Bacteria</taxon>
        <taxon>Bacillati</taxon>
        <taxon>Actinomycetota</taxon>
        <taxon>Actinomycetes</taxon>
        <taxon>Mycobacteriales</taxon>
        <taxon>Corynebacteriaceae</taxon>
        <taxon>Corynebacterium</taxon>
    </lineage>
</organism>
<dbReference type="KEGG" id="cgt:cgR_2990"/>
<dbReference type="Proteomes" id="UP000006698">
    <property type="component" value="Chromosome"/>
</dbReference>
<gene>
    <name evidence="1" type="ordered locus">cgR_2990</name>
</gene>
<protein>
    <submittedName>
        <fullName evidence="1">Uncharacterized protein</fullName>
    </submittedName>
</protein>
<proteinExistence type="predicted"/>
<dbReference type="EMBL" id="AP009044">
    <property type="protein sequence ID" value="BAF56013.1"/>
    <property type="molecule type" value="Genomic_DNA"/>
</dbReference>
<sequence length="13" mass="1569">MANYRKIILFSRG</sequence>
<evidence type="ECO:0000313" key="1">
    <source>
        <dbReference type="EMBL" id="BAF56013.1"/>
    </source>
</evidence>
<reference evidence="1" key="1">
    <citation type="journal article" date="2007" name="Microbiology">
        <title>Comparative analysis of the Corynebacterium glutamicum group and complete genome sequence of strain R.</title>
        <authorList>
            <person name="Yukawa H."/>
            <person name="Omumasaba C.A."/>
            <person name="Nonaka H."/>
            <person name="Kos P."/>
            <person name="Okai N."/>
            <person name="Suzuki N."/>
            <person name="Suda M."/>
            <person name="Tsuge Y."/>
            <person name="Watanabe J."/>
            <person name="Ikeda Y."/>
            <person name="Vertes A.A."/>
            <person name="Inui M."/>
        </authorList>
    </citation>
    <scope>NUCLEOTIDE SEQUENCE</scope>
    <source>
        <strain evidence="1">R</strain>
    </source>
</reference>